<comment type="caution">
    <text evidence="2">The sequence shown here is derived from an EMBL/GenBank/DDBJ whole genome shotgun (WGS) entry which is preliminary data.</text>
</comment>
<evidence type="ECO:0000256" key="1">
    <source>
        <dbReference type="SAM" id="Phobius"/>
    </source>
</evidence>
<name>A0ABW9US91_9SPHN</name>
<feature type="transmembrane region" description="Helical" evidence="1">
    <location>
        <begin position="101"/>
        <end position="121"/>
    </location>
</feature>
<evidence type="ECO:0008006" key="4">
    <source>
        <dbReference type="Google" id="ProtNLM"/>
    </source>
</evidence>
<gene>
    <name evidence="2" type="ORF">GRI72_02620</name>
</gene>
<sequence>MEQAERVEQAEQAATGTPWHVWVVGILATLWNAFGANDYTQTQMGNRDYFAMTGFDAQTTDAALRFFGEMPAWADAAWALGVWGGLAGSILLLLRSRWAIAAFAASILGLAGSWIFQLQATLPPELAAMNNEAMFAVISAIALLLFWYALRMRRRGVLR</sequence>
<dbReference type="RefSeq" id="WP_160732354.1">
    <property type="nucleotide sequence ID" value="NZ_WTYO01000001.1"/>
</dbReference>
<dbReference type="Proteomes" id="UP000444401">
    <property type="component" value="Unassembled WGS sequence"/>
</dbReference>
<accession>A0ABW9US91</accession>
<feature type="transmembrane region" description="Helical" evidence="1">
    <location>
        <begin position="133"/>
        <end position="150"/>
    </location>
</feature>
<keyword evidence="1" id="KW-0472">Membrane</keyword>
<protein>
    <recommendedName>
        <fullName evidence="4">Sugar transporter</fullName>
    </recommendedName>
</protein>
<keyword evidence="1" id="KW-0812">Transmembrane</keyword>
<organism evidence="2 3">
    <name type="scientific">Pelagerythrobacter marinus</name>
    <dbReference type="NCBI Taxonomy" id="538382"/>
    <lineage>
        <taxon>Bacteria</taxon>
        <taxon>Pseudomonadati</taxon>
        <taxon>Pseudomonadota</taxon>
        <taxon>Alphaproteobacteria</taxon>
        <taxon>Sphingomonadales</taxon>
        <taxon>Erythrobacteraceae</taxon>
        <taxon>Pelagerythrobacter</taxon>
    </lineage>
</organism>
<evidence type="ECO:0000313" key="3">
    <source>
        <dbReference type="Proteomes" id="UP000444401"/>
    </source>
</evidence>
<evidence type="ECO:0000313" key="2">
    <source>
        <dbReference type="EMBL" id="MXO67726.1"/>
    </source>
</evidence>
<reference evidence="2 3" key="1">
    <citation type="submission" date="2019-12" db="EMBL/GenBank/DDBJ databases">
        <title>Genomic-based taxomic classification of the family Erythrobacteraceae.</title>
        <authorList>
            <person name="Xu L."/>
        </authorList>
    </citation>
    <scope>NUCLEOTIDE SEQUENCE [LARGE SCALE GENOMIC DNA]</scope>
    <source>
        <strain evidence="2 3">H32</strain>
    </source>
</reference>
<proteinExistence type="predicted"/>
<feature type="transmembrane region" description="Helical" evidence="1">
    <location>
        <begin position="76"/>
        <end position="94"/>
    </location>
</feature>
<keyword evidence="1" id="KW-1133">Transmembrane helix</keyword>
<keyword evidence="3" id="KW-1185">Reference proteome</keyword>
<dbReference type="EMBL" id="WTYO01000001">
    <property type="protein sequence ID" value="MXO67726.1"/>
    <property type="molecule type" value="Genomic_DNA"/>
</dbReference>